<gene>
    <name evidence="1" type="ORF">GALL_344320</name>
</gene>
<reference evidence="1" key="1">
    <citation type="submission" date="2016-10" db="EMBL/GenBank/DDBJ databases">
        <title>Sequence of Gallionella enrichment culture.</title>
        <authorList>
            <person name="Poehlein A."/>
            <person name="Muehling M."/>
            <person name="Daniel R."/>
        </authorList>
    </citation>
    <scope>NUCLEOTIDE SEQUENCE</scope>
</reference>
<dbReference type="AlphaFoldDB" id="A0A1J5QKF4"/>
<organism evidence="1">
    <name type="scientific">mine drainage metagenome</name>
    <dbReference type="NCBI Taxonomy" id="410659"/>
    <lineage>
        <taxon>unclassified sequences</taxon>
        <taxon>metagenomes</taxon>
        <taxon>ecological metagenomes</taxon>
    </lineage>
</organism>
<sequence length="273" mass="30260">MFGLAGLRHRVGLARHVLFQGIRNQRIRNQSDCPRACLGLTWDKSRVCLGPASGAFAIRLERHRGWQEACTLLVVRALVLREVGHLDQPLLAGRVALDERVVVQVLQQRVDVAVVAGQQLDLDALGAILEAPGTISQAPQADEQQPAERVDLGQLLVEEERRLDVACARHDQSSHSVAAIMSATRTRASHARQVRHTPVPPQVHADFRGDGLWQRDWSRSMSRRRAGEKRRICADWGVVWRLTATPPGAAHRAAYRARHCACGRSRSRAGHDG</sequence>
<protein>
    <submittedName>
        <fullName evidence="1">Uncharacterized protein</fullName>
    </submittedName>
</protein>
<dbReference type="EMBL" id="MLJW01000674">
    <property type="protein sequence ID" value="OIQ83770.1"/>
    <property type="molecule type" value="Genomic_DNA"/>
</dbReference>
<name>A0A1J5QKF4_9ZZZZ</name>
<comment type="caution">
    <text evidence="1">The sequence shown here is derived from an EMBL/GenBank/DDBJ whole genome shotgun (WGS) entry which is preliminary data.</text>
</comment>
<accession>A0A1J5QKF4</accession>
<evidence type="ECO:0000313" key="1">
    <source>
        <dbReference type="EMBL" id="OIQ83770.1"/>
    </source>
</evidence>
<proteinExistence type="predicted"/>